<accession>A0A1I3FFM3</accession>
<evidence type="ECO:0000256" key="6">
    <source>
        <dbReference type="HAMAP-Rule" id="MF_00265"/>
    </source>
</evidence>
<organism evidence="8 9">
    <name type="scientific">Streptosporangium canum</name>
    <dbReference type="NCBI Taxonomy" id="324952"/>
    <lineage>
        <taxon>Bacteria</taxon>
        <taxon>Bacillati</taxon>
        <taxon>Actinomycetota</taxon>
        <taxon>Actinomycetes</taxon>
        <taxon>Streptosporangiales</taxon>
        <taxon>Streptosporangiaceae</taxon>
        <taxon>Streptosporangium</taxon>
    </lineage>
</organism>
<dbReference type="SUPFAM" id="SSF88723">
    <property type="entry name" value="PIN domain-like"/>
    <property type="match status" value="1"/>
</dbReference>
<feature type="binding site" evidence="6">
    <location>
        <position position="98"/>
    </location>
    <ligand>
        <name>Mg(2+)</name>
        <dbReference type="ChEBI" id="CHEBI:18420"/>
    </ligand>
</feature>
<keyword evidence="4 6" id="KW-0378">Hydrolase</keyword>
<evidence type="ECO:0000256" key="2">
    <source>
        <dbReference type="ARBA" id="ARBA00022722"/>
    </source>
</evidence>
<dbReference type="EC" id="3.1.-.-" evidence="6"/>
<dbReference type="Gene3D" id="3.40.50.1010">
    <property type="entry name" value="5'-nuclease"/>
    <property type="match status" value="1"/>
</dbReference>
<keyword evidence="5 6" id="KW-0460">Magnesium</keyword>
<feature type="domain" description="PIN" evidence="7">
    <location>
        <begin position="3"/>
        <end position="121"/>
    </location>
</feature>
<dbReference type="RefSeq" id="WP_093885108.1">
    <property type="nucleotide sequence ID" value="NZ_FOQY01000001.1"/>
</dbReference>
<proteinExistence type="inferred from homology"/>
<keyword evidence="9" id="KW-1185">Reference proteome</keyword>
<dbReference type="GeneID" id="96296034"/>
<gene>
    <name evidence="6" type="primary">vapC</name>
    <name evidence="8" type="ORF">SAMN05216275_101142</name>
</gene>
<dbReference type="Proteomes" id="UP000199111">
    <property type="component" value="Unassembled WGS sequence"/>
</dbReference>
<dbReference type="GO" id="GO:0004540">
    <property type="term" value="F:RNA nuclease activity"/>
    <property type="evidence" value="ECO:0007669"/>
    <property type="project" value="InterPro"/>
</dbReference>
<comment type="function">
    <text evidence="6">Toxic component of a toxin-antitoxin (TA) system. An RNase.</text>
</comment>
<dbReference type="InterPro" id="IPR002716">
    <property type="entry name" value="PIN_dom"/>
</dbReference>
<evidence type="ECO:0000256" key="1">
    <source>
        <dbReference type="ARBA" id="ARBA00022649"/>
    </source>
</evidence>
<dbReference type="InterPro" id="IPR022907">
    <property type="entry name" value="VapC_family"/>
</dbReference>
<evidence type="ECO:0000313" key="9">
    <source>
        <dbReference type="Proteomes" id="UP000199111"/>
    </source>
</evidence>
<evidence type="ECO:0000313" key="8">
    <source>
        <dbReference type="EMBL" id="SFI09994.1"/>
    </source>
</evidence>
<dbReference type="EMBL" id="FOQY01000001">
    <property type="protein sequence ID" value="SFI09994.1"/>
    <property type="molecule type" value="Genomic_DNA"/>
</dbReference>
<dbReference type="Pfam" id="PF01850">
    <property type="entry name" value="PIN"/>
    <property type="match status" value="1"/>
</dbReference>
<evidence type="ECO:0000256" key="4">
    <source>
        <dbReference type="ARBA" id="ARBA00022801"/>
    </source>
</evidence>
<dbReference type="GO" id="GO:0090729">
    <property type="term" value="F:toxin activity"/>
    <property type="evidence" value="ECO:0007669"/>
    <property type="project" value="UniProtKB-KW"/>
</dbReference>
<reference evidence="9" key="1">
    <citation type="submission" date="2016-10" db="EMBL/GenBank/DDBJ databases">
        <authorList>
            <person name="Varghese N."/>
            <person name="Submissions S."/>
        </authorList>
    </citation>
    <scope>NUCLEOTIDE SEQUENCE [LARGE SCALE GENOMIC DNA]</scope>
    <source>
        <strain evidence="9">CGMCC 4.2126</strain>
    </source>
</reference>
<evidence type="ECO:0000256" key="3">
    <source>
        <dbReference type="ARBA" id="ARBA00022723"/>
    </source>
</evidence>
<comment type="similarity">
    <text evidence="6">Belongs to the PINc/VapC protein family.</text>
</comment>
<feature type="binding site" evidence="6">
    <location>
        <position position="5"/>
    </location>
    <ligand>
        <name>Mg(2+)</name>
        <dbReference type="ChEBI" id="CHEBI:18420"/>
    </ligand>
</feature>
<name>A0A1I3FFM3_9ACTN</name>
<dbReference type="AlphaFoldDB" id="A0A1I3FFM3"/>
<dbReference type="GO" id="GO:0016787">
    <property type="term" value="F:hydrolase activity"/>
    <property type="evidence" value="ECO:0007669"/>
    <property type="project" value="UniProtKB-KW"/>
</dbReference>
<dbReference type="GO" id="GO:0000287">
    <property type="term" value="F:magnesium ion binding"/>
    <property type="evidence" value="ECO:0007669"/>
    <property type="project" value="UniProtKB-UniRule"/>
</dbReference>
<evidence type="ECO:0000259" key="7">
    <source>
        <dbReference type="Pfam" id="PF01850"/>
    </source>
</evidence>
<keyword evidence="2 6" id="KW-0540">Nuclease</keyword>
<evidence type="ECO:0000256" key="5">
    <source>
        <dbReference type="ARBA" id="ARBA00022842"/>
    </source>
</evidence>
<keyword evidence="3 6" id="KW-0479">Metal-binding</keyword>
<dbReference type="HAMAP" id="MF_00265">
    <property type="entry name" value="VapC_Nob1"/>
    <property type="match status" value="1"/>
</dbReference>
<keyword evidence="6" id="KW-0800">Toxin</keyword>
<sequence>MLICDTGLLYAAMNRKDQDHTRCLDLLETHPGPLILPGPVLAEVCWLLESRIGPAAEANFLQSIVDGELIMEPLTIADVARMKALVVKYANFLLGTVDAAVIAVAERLGVQEIASIDHRHFGAVKNSHGSHFTLLP</sequence>
<protein>
    <recommendedName>
        <fullName evidence="6">Ribonuclease VapC</fullName>
        <shortName evidence="6">RNase VapC</shortName>
        <ecNumber evidence="6">3.1.-.-</ecNumber>
    </recommendedName>
    <alternativeName>
        <fullName evidence="6">Toxin VapC</fullName>
    </alternativeName>
</protein>
<dbReference type="InterPro" id="IPR029060">
    <property type="entry name" value="PIN-like_dom_sf"/>
</dbReference>
<keyword evidence="1 6" id="KW-1277">Toxin-antitoxin system</keyword>
<comment type="cofactor">
    <cofactor evidence="6">
        <name>Mg(2+)</name>
        <dbReference type="ChEBI" id="CHEBI:18420"/>
    </cofactor>
</comment>